<evidence type="ECO:0000256" key="26">
    <source>
        <dbReference type="ARBA" id="ARBA00049526"/>
    </source>
</evidence>
<evidence type="ECO:0000256" key="19">
    <source>
        <dbReference type="ARBA" id="ARBA00036105"/>
    </source>
</evidence>
<reference evidence="31" key="1">
    <citation type="thesis" date="2020" institute="ProQuest LLC" country="789 East Eisenhower Parkway, Ann Arbor, MI, USA">
        <title>Comparative Genomics and Chromosome Evolution.</title>
        <authorList>
            <person name="Mudd A.B."/>
        </authorList>
    </citation>
    <scope>NUCLEOTIDE SEQUENCE</scope>
    <source>
        <strain evidence="31">HN-11 Male</strain>
        <tissue evidence="31">Kidney and liver</tissue>
    </source>
</reference>
<dbReference type="EC" id="3.1.3.1" evidence="30"/>
<evidence type="ECO:0000256" key="28">
    <source>
        <dbReference type="PIRSR" id="PIRSR601952-2"/>
    </source>
</evidence>
<comment type="cofactor">
    <cofactor evidence="28">
        <name>Mg(2+)</name>
        <dbReference type="ChEBI" id="CHEBI:18420"/>
    </cofactor>
    <text evidence="28">Binds 1 Mg(2+) ion.</text>
</comment>
<evidence type="ECO:0000256" key="12">
    <source>
        <dbReference type="ARBA" id="ARBA00022833"/>
    </source>
</evidence>
<dbReference type="PANTHER" id="PTHR11596:SF74">
    <property type="entry name" value="ALKALINE PHOSPHATASE, TISSUE-NONSPECIFIC ISOZYME"/>
    <property type="match status" value="1"/>
</dbReference>
<organism evidence="31 32">
    <name type="scientific">Eleutherodactylus coqui</name>
    <name type="common">Puerto Rican coqui</name>
    <dbReference type="NCBI Taxonomy" id="57060"/>
    <lineage>
        <taxon>Eukaryota</taxon>
        <taxon>Metazoa</taxon>
        <taxon>Chordata</taxon>
        <taxon>Craniata</taxon>
        <taxon>Vertebrata</taxon>
        <taxon>Euteleostomi</taxon>
        <taxon>Amphibia</taxon>
        <taxon>Batrachia</taxon>
        <taxon>Anura</taxon>
        <taxon>Neobatrachia</taxon>
        <taxon>Hyloidea</taxon>
        <taxon>Eleutherodactylidae</taxon>
        <taxon>Eleutherodactylinae</taxon>
        <taxon>Eleutherodactylus</taxon>
        <taxon>Eleutherodactylus</taxon>
    </lineage>
</organism>
<evidence type="ECO:0000256" key="15">
    <source>
        <dbReference type="ARBA" id="ARBA00023136"/>
    </source>
</evidence>
<proteinExistence type="inferred from homology"/>
<dbReference type="PROSITE" id="PS00123">
    <property type="entry name" value="ALKALINE_PHOSPHATASE"/>
    <property type="match status" value="1"/>
</dbReference>
<dbReference type="AlphaFoldDB" id="A0A8J6K6I9"/>
<keyword evidence="14 28" id="KW-0460">Magnesium</keyword>
<evidence type="ECO:0000256" key="18">
    <source>
        <dbReference type="ARBA" id="ARBA00023288"/>
    </source>
</evidence>
<dbReference type="InterPro" id="IPR018299">
    <property type="entry name" value="Alkaline_phosphatase_AS"/>
</dbReference>
<keyword evidence="12 28" id="KW-0862">Zinc</keyword>
<evidence type="ECO:0000256" key="29">
    <source>
        <dbReference type="RuleBase" id="RU003946"/>
    </source>
</evidence>
<feature type="binding site" evidence="28">
    <location>
        <position position="356"/>
    </location>
    <ligand>
        <name>Zn(2+)</name>
        <dbReference type="ChEBI" id="CHEBI:29105"/>
        <label>2</label>
    </ligand>
</feature>
<dbReference type="CDD" id="cd16012">
    <property type="entry name" value="ALP"/>
    <property type="match status" value="1"/>
</dbReference>
<dbReference type="SMART" id="SM00098">
    <property type="entry name" value="alkPPc"/>
    <property type="match status" value="1"/>
</dbReference>
<dbReference type="GO" id="GO:0004035">
    <property type="term" value="F:alkaline phosphatase activity"/>
    <property type="evidence" value="ECO:0007669"/>
    <property type="project" value="UniProtKB-EC"/>
</dbReference>
<feature type="binding site" evidence="28">
    <location>
        <position position="75"/>
    </location>
    <ligand>
        <name>Zn(2+)</name>
        <dbReference type="ChEBI" id="CHEBI:29105"/>
        <label>2</label>
    </ligand>
</feature>
<name>A0A8J6K6I9_ELECQ</name>
<keyword evidence="7" id="KW-0091">Biomineralization</keyword>
<keyword evidence="18" id="KW-0449">Lipoprotein</keyword>
<dbReference type="GO" id="GO:0098552">
    <property type="term" value="C:side of membrane"/>
    <property type="evidence" value="ECO:0007669"/>
    <property type="project" value="UniProtKB-KW"/>
</dbReference>
<comment type="catalytic activity">
    <reaction evidence="25">
        <text>pyridoxal 5'-phosphate + H2O = pyridoxal + phosphate</text>
        <dbReference type="Rhea" id="RHEA:20533"/>
        <dbReference type="ChEBI" id="CHEBI:15377"/>
        <dbReference type="ChEBI" id="CHEBI:17310"/>
        <dbReference type="ChEBI" id="CHEBI:43474"/>
        <dbReference type="ChEBI" id="CHEBI:597326"/>
    </reaction>
    <physiologicalReaction direction="left-to-right" evidence="25">
        <dbReference type="Rhea" id="RHEA:20534"/>
    </physiologicalReaction>
</comment>
<evidence type="ECO:0000313" key="31">
    <source>
        <dbReference type="EMBL" id="KAG9482688.1"/>
    </source>
</evidence>
<keyword evidence="16" id="KW-1015">Disulfide bond</keyword>
<dbReference type="FunFam" id="3.40.720.10:FF:000008">
    <property type="entry name" value="Alkaline phosphatase"/>
    <property type="match status" value="1"/>
</dbReference>
<evidence type="ECO:0000256" key="5">
    <source>
        <dbReference type="ARBA" id="ARBA00022475"/>
    </source>
</evidence>
<evidence type="ECO:0000256" key="6">
    <source>
        <dbReference type="ARBA" id="ARBA00022553"/>
    </source>
</evidence>
<evidence type="ECO:0000256" key="10">
    <source>
        <dbReference type="ARBA" id="ARBA00022729"/>
    </source>
</evidence>
<feature type="binding site" evidence="28">
    <location>
        <position position="352"/>
    </location>
    <ligand>
        <name>Zn(2+)</name>
        <dbReference type="ChEBI" id="CHEBI:29105"/>
        <label>2</label>
    </ligand>
</feature>
<evidence type="ECO:0000313" key="32">
    <source>
        <dbReference type="Proteomes" id="UP000770717"/>
    </source>
</evidence>
<comment type="catalytic activity">
    <reaction evidence="22">
        <text>diphosphate + H2O = 2 phosphate + H(+)</text>
        <dbReference type="Rhea" id="RHEA:24576"/>
        <dbReference type="ChEBI" id="CHEBI:15377"/>
        <dbReference type="ChEBI" id="CHEBI:15378"/>
        <dbReference type="ChEBI" id="CHEBI:33019"/>
        <dbReference type="ChEBI" id="CHEBI:43474"/>
    </reaction>
    <physiologicalReaction direction="left-to-right" evidence="22">
        <dbReference type="Rhea" id="RHEA:24577"/>
    </physiologicalReaction>
</comment>
<comment type="caution">
    <text evidence="31">The sequence shown here is derived from an EMBL/GenBank/DDBJ whole genome shotgun (WGS) entry which is preliminary data.</text>
</comment>
<evidence type="ECO:0000256" key="21">
    <source>
        <dbReference type="ARBA" id="ARBA00037828"/>
    </source>
</evidence>
<evidence type="ECO:0000256" key="17">
    <source>
        <dbReference type="ARBA" id="ARBA00023180"/>
    </source>
</evidence>
<evidence type="ECO:0000256" key="16">
    <source>
        <dbReference type="ARBA" id="ARBA00023157"/>
    </source>
</evidence>
<evidence type="ECO:0000256" key="4">
    <source>
        <dbReference type="ARBA" id="ARBA00011738"/>
    </source>
</evidence>
<evidence type="ECO:0000256" key="11">
    <source>
        <dbReference type="ARBA" id="ARBA00022801"/>
    </source>
</evidence>
<comment type="catalytic activity">
    <reaction evidence="26">
        <text>ADP + H2O = AMP + phosphate + H(+)</text>
        <dbReference type="Rhea" id="RHEA:61436"/>
        <dbReference type="ChEBI" id="CHEBI:15377"/>
        <dbReference type="ChEBI" id="CHEBI:15378"/>
        <dbReference type="ChEBI" id="CHEBI:43474"/>
        <dbReference type="ChEBI" id="CHEBI:456215"/>
        <dbReference type="ChEBI" id="CHEBI:456216"/>
    </reaction>
    <physiologicalReaction direction="left-to-right" evidence="26">
        <dbReference type="Rhea" id="RHEA:61437"/>
    </physiologicalReaction>
</comment>
<feature type="binding site" evidence="28">
    <location>
        <position position="394"/>
    </location>
    <ligand>
        <name>Zn(2+)</name>
        <dbReference type="ChEBI" id="CHEBI:29105"/>
        <label>2</label>
    </ligand>
</feature>
<dbReference type="GO" id="GO:0031214">
    <property type="term" value="P:biomineral tissue development"/>
    <property type="evidence" value="ECO:0007669"/>
    <property type="project" value="UniProtKB-KW"/>
</dbReference>
<dbReference type="Gene3D" id="3.40.720.10">
    <property type="entry name" value="Alkaline Phosphatase, subunit A"/>
    <property type="match status" value="1"/>
</dbReference>
<dbReference type="PANTHER" id="PTHR11596">
    <property type="entry name" value="ALKALINE PHOSPHATASE"/>
    <property type="match status" value="1"/>
</dbReference>
<evidence type="ECO:0000256" key="8">
    <source>
        <dbReference type="ARBA" id="ARBA00022622"/>
    </source>
</evidence>
<comment type="catalytic activity">
    <reaction evidence="19">
        <text>a phosphate monoester + H2O = an alcohol + phosphate</text>
        <dbReference type="Rhea" id="RHEA:15017"/>
        <dbReference type="ChEBI" id="CHEBI:15377"/>
        <dbReference type="ChEBI" id="CHEBI:30879"/>
        <dbReference type="ChEBI" id="CHEBI:43474"/>
        <dbReference type="ChEBI" id="CHEBI:67140"/>
        <dbReference type="EC" id="3.1.3.1"/>
    </reaction>
    <physiologicalReaction direction="left-to-right" evidence="19">
        <dbReference type="Rhea" id="RHEA:15018"/>
    </physiologicalReaction>
</comment>
<evidence type="ECO:0000256" key="22">
    <source>
        <dbReference type="ARBA" id="ARBA00048097"/>
    </source>
</evidence>
<dbReference type="Pfam" id="PF00245">
    <property type="entry name" value="Alk_phosphatase"/>
    <property type="match status" value="1"/>
</dbReference>
<evidence type="ECO:0000256" key="7">
    <source>
        <dbReference type="ARBA" id="ARBA00022591"/>
    </source>
</evidence>
<evidence type="ECO:0000256" key="27">
    <source>
        <dbReference type="PIRSR" id="PIRSR601952-1"/>
    </source>
</evidence>
<evidence type="ECO:0000256" key="1">
    <source>
        <dbReference type="ARBA" id="ARBA00001913"/>
    </source>
</evidence>
<dbReference type="InterPro" id="IPR001952">
    <property type="entry name" value="Alkaline_phosphatase"/>
</dbReference>
<keyword evidence="15" id="KW-0472">Membrane</keyword>
<evidence type="ECO:0000256" key="30">
    <source>
        <dbReference type="RuleBase" id="RU003947"/>
    </source>
</evidence>
<feature type="binding site" evidence="28">
    <location>
        <position position="393"/>
    </location>
    <ligand>
        <name>Zn(2+)</name>
        <dbReference type="ChEBI" id="CHEBI:29105"/>
        <label>2</label>
    </ligand>
</feature>
<dbReference type="SUPFAM" id="SSF53649">
    <property type="entry name" value="Alkaline phosphatase-like"/>
    <property type="match status" value="1"/>
</dbReference>
<dbReference type="GO" id="GO:0005886">
    <property type="term" value="C:plasma membrane"/>
    <property type="evidence" value="ECO:0007669"/>
    <property type="project" value="UniProtKB-SubCell"/>
</dbReference>
<comment type="cofactor">
    <cofactor evidence="1">
        <name>Ca(2+)</name>
        <dbReference type="ChEBI" id="CHEBI:29108"/>
    </cofactor>
</comment>
<comment type="similarity">
    <text evidence="3 29">Belongs to the alkaline phosphatase family.</text>
</comment>
<comment type="catalytic activity">
    <reaction evidence="20">
        <text>AMP + H2O = adenosine + phosphate</text>
        <dbReference type="Rhea" id="RHEA:29375"/>
        <dbReference type="ChEBI" id="CHEBI:15377"/>
        <dbReference type="ChEBI" id="CHEBI:16335"/>
        <dbReference type="ChEBI" id="CHEBI:43474"/>
        <dbReference type="ChEBI" id="CHEBI:456215"/>
    </reaction>
    <physiologicalReaction direction="left-to-right" evidence="20">
        <dbReference type="Rhea" id="RHEA:29376"/>
    </physiologicalReaction>
</comment>
<comment type="subcellular location">
    <subcellularLocation>
        <location evidence="2">Cell membrane</location>
        <topology evidence="2">Lipid-anchor</topology>
        <topology evidence="2">GPI-anchor</topology>
    </subcellularLocation>
    <subcellularLocation>
        <location evidence="21">Extracellular vesicle membrane</location>
        <topology evidence="21">Lipid-anchor</topology>
        <topology evidence="21">GPI-anchor</topology>
    </subcellularLocation>
</comment>
<keyword evidence="32" id="KW-1185">Reference proteome</keyword>
<accession>A0A8J6K6I9</accession>
<dbReference type="EMBL" id="WNTK01000006">
    <property type="protein sequence ID" value="KAG9482688.1"/>
    <property type="molecule type" value="Genomic_DNA"/>
</dbReference>
<dbReference type="PRINTS" id="PR00113">
    <property type="entry name" value="ALKPHPHTASE"/>
</dbReference>
<feature type="binding site" evidence="28">
    <location>
        <position position="469"/>
    </location>
    <ligand>
        <name>Zn(2+)</name>
        <dbReference type="ChEBI" id="CHEBI:29105"/>
        <label>2</label>
    </ligand>
</feature>
<dbReference type="Proteomes" id="UP000770717">
    <property type="component" value="Unassembled WGS sequence"/>
</dbReference>
<evidence type="ECO:0000256" key="3">
    <source>
        <dbReference type="ARBA" id="ARBA00005984"/>
    </source>
</evidence>
<keyword evidence="10" id="KW-0732">Signal</keyword>
<evidence type="ECO:0000256" key="14">
    <source>
        <dbReference type="ARBA" id="ARBA00022842"/>
    </source>
</evidence>
<keyword evidence="13" id="KW-0106">Calcium</keyword>
<dbReference type="OrthoDB" id="5818554at2759"/>
<feature type="binding site" evidence="28">
    <location>
        <position position="186"/>
    </location>
    <ligand>
        <name>Mg(2+)</name>
        <dbReference type="ChEBI" id="CHEBI:18420"/>
    </ligand>
</feature>
<evidence type="ECO:0000256" key="2">
    <source>
        <dbReference type="ARBA" id="ARBA00004609"/>
    </source>
</evidence>
<evidence type="ECO:0000256" key="23">
    <source>
        <dbReference type="ARBA" id="ARBA00048778"/>
    </source>
</evidence>
<evidence type="ECO:0000256" key="25">
    <source>
        <dbReference type="ARBA" id="ARBA00049444"/>
    </source>
</evidence>
<feature type="active site" description="Phosphoserine intermediate" evidence="27">
    <location>
        <position position="125"/>
    </location>
</feature>
<keyword evidence="6" id="KW-0597">Phosphoprotein</keyword>
<comment type="cofactor">
    <cofactor evidence="28">
        <name>Zn(2+)</name>
        <dbReference type="ChEBI" id="CHEBI:29105"/>
    </cofactor>
    <text evidence="28">Binds 2 Zn(2+) ions.</text>
</comment>
<evidence type="ECO:0000256" key="20">
    <source>
        <dbReference type="ARBA" id="ARBA00036923"/>
    </source>
</evidence>
<feature type="binding site" evidence="28">
    <location>
        <position position="188"/>
    </location>
    <ligand>
        <name>Mg(2+)</name>
        <dbReference type="ChEBI" id="CHEBI:18420"/>
    </ligand>
</feature>
<protein>
    <recommendedName>
        <fullName evidence="30">Alkaline phosphatase</fullName>
        <ecNumber evidence="30">3.1.3.1</ecNumber>
    </recommendedName>
</protein>
<gene>
    <name evidence="31" type="ORF">GDO78_011375</name>
</gene>
<keyword evidence="8" id="KW-0336">GPI-anchor</keyword>
<keyword evidence="11 30" id="KW-0378">Hydrolase</keyword>
<evidence type="ECO:0000256" key="24">
    <source>
        <dbReference type="ARBA" id="ARBA00048929"/>
    </source>
</evidence>
<keyword evidence="5" id="KW-1003">Cell membrane</keyword>
<comment type="subunit">
    <text evidence="4">Homodimer.</text>
</comment>
<evidence type="ECO:0000256" key="13">
    <source>
        <dbReference type="ARBA" id="ARBA00022837"/>
    </source>
</evidence>
<keyword evidence="17" id="KW-0325">Glycoprotein</keyword>
<keyword evidence="9 28" id="KW-0479">Metal-binding</keyword>
<dbReference type="GO" id="GO:0046872">
    <property type="term" value="F:metal ion binding"/>
    <property type="evidence" value="ECO:0007669"/>
    <property type="project" value="UniProtKB-KW"/>
</dbReference>
<dbReference type="InterPro" id="IPR017850">
    <property type="entry name" value="Alkaline_phosphatase_core_sf"/>
</dbReference>
<evidence type="ECO:0000256" key="9">
    <source>
        <dbReference type="ARBA" id="ARBA00022723"/>
    </source>
</evidence>
<sequence>MELWDSSSSVLLWLRRGMPAGSYLGVRLGSSDQCHDAEKDPKYWRDLGRQTLEEALRLQRLNMNRARNLILFLGDGMGIPTITAARILKGQMNGEPGENSRLEMDKFPYVALSKTYNTDSQVPDSAGTATAFLTGVKTNKGILGFSAATKLGSCKTCKGNEVDSILKWAKAAGKSVGVVTTTRINHATPAAAYAQSPDRDWYSDADMPPDAIRLGCKDIAWQLVNNIPDIEVILGGGRKYMYPNGSADVEYPKDAKARGTRLDGQNLVDVWYNKKPSSKVSRYVWNRSQLMELDPKKVDYLMGLFEPSDLQYDLGRNTATEPSLSEMVAVAIRVLQKNPRGFFLLVEGGRIDHGHHAGLASFALHDAVEMDRAVGLAGTLTSERDTLTLVTADHSHVFTFGGYPPRGNPILGLALEKSEVDGMPYTAILYGNGPGFKVQGGKRENITGMNTADAKYMAQSAVPLKSETHGGEDVAIFAKGPMAHLVHGVVEQNFIPYAMGYAGCIGPNLEHCEGRKGLRRPSP</sequence>
<comment type="catalytic activity">
    <reaction evidence="23">
        <text>ATP + H2O = ADP + phosphate + H(+)</text>
        <dbReference type="Rhea" id="RHEA:13065"/>
        <dbReference type="ChEBI" id="CHEBI:15377"/>
        <dbReference type="ChEBI" id="CHEBI:15378"/>
        <dbReference type="ChEBI" id="CHEBI:30616"/>
        <dbReference type="ChEBI" id="CHEBI:43474"/>
        <dbReference type="ChEBI" id="CHEBI:456216"/>
    </reaction>
    <physiologicalReaction direction="left-to-right" evidence="23">
        <dbReference type="Rhea" id="RHEA:13066"/>
    </physiologicalReaction>
</comment>
<feature type="binding site" evidence="28">
    <location>
        <position position="347"/>
    </location>
    <ligand>
        <name>Mg(2+)</name>
        <dbReference type="ChEBI" id="CHEBI:18420"/>
    </ligand>
</feature>
<comment type="catalytic activity">
    <reaction evidence="24">
        <text>phosphoethanolamine + H2O = ethanolamine + phosphate</text>
        <dbReference type="Rhea" id="RHEA:16089"/>
        <dbReference type="ChEBI" id="CHEBI:15377"/>
        <dbReference type="ChEBI" id="CHEBI:43474"/>
        <dbReference type="ChEBI" id="CHEBI:57603"/>
        <dbReference type="ChEBI" id="CHEBI:58190"/>
    </reaction>
    <physiologicalReaction direction="left-to-right" evidence="24">
        <dbReference type="Rhea" id="RHEA:16090"/>
    </physiologicalReaction>
</comment>
<feature type="binding site" evidence="28">
    <location>
        <position position="75"/>
    </location>
    <ligand>
        <name>Mg(2+)</name>
        <dbReference type="ChEBI" id="CHEBI:18420"/>
    </ligand>
</feature>